<dbReference type="STRING" id="983644.G3JL37"/>
<dbReference type="GO" id="GO:0005096">
    <property type="term" value="F:GTPase activator activity"/>
    <property type="evidence" value="ECO:0007669"/>
    <property type="project" value="TreeGrafter"/>
</dbReference>
<dbReference type="EMBL" id="JH126403">
    <property type="protein sequence ID" value="EGX90411.1"/>
    <property type="molecule type" value="Genomic_DNA"/>
</dbReference>
<proteinExistence type="predicted"/>
<feature type="domain" description="Rab-GAP TBC" evidence="2">
    <location>
        <begin position="508"/>
        <end position="715"/>
    </location>
</feature>
<dbReference type="FunFam" id="1.10.8.270:FF:000034">
    <property type="entry name" value="TBC (Tre-2/Bub2/Cdc16) domain family"/>
    <property type="match status" value="1"/>
</dbReference>
<dbReference type="GO" id="GO:0031267">
    <property type="term" value="F:small GTPase binding"/>
    <property type="evidence" value="ECO:0007669"/>
    <property type="project" value="TreeGrafter"/>
</dbReference>
<feature type="compositionally biased region" description="Low complexity" evidence="1">
    <location>
        <begin position="280"/>
        <end position="290"/>
    </location>
</feature>
<dbReference type="InParanoid" id="G3JL37"/>
<evidence type="ECO:0000256" key="1">
    <source>
        <dbReference type="SAM" id="MobiDB-lite"/>
    </source>
</evidence>
<organism evidence="3 4">
    <name type="scientific">Cordyceps militaris (strain CM01)</name>
    <name type="common">Caterpillar fungus</name>
    <dbReference type="NCBI Taxonomy" id="983644"/>
    <lineage>
        <taxon>Eukaryota</taxon>
        <taxon>Fungi</taxon>
        <taxon>Dikarya</taxon>
        <taxon>Ascomycota</taxon>
        <taxon>Pezizomycotina</taxon>
        <taxon>Sordariomycetes</taxon>
        <taxon>Hypocreomycetidae</taxon>
        <taxon>Hypocreales</taxon>
        <taxon>Cordycipitaceae</taxon>
        <taxon>Cordyceps</taxon>
    </lineage>
</organism>
<dbReference type="Gene3D" id="1.10.8.270">
    <property type="entry name" value="putative rabgap domain of human tbc1 domain family member 14 like domains"/>
    <property type="match status" value="1"/>
</dbReference>
<feature type="compositionally biased region" description="Polar residues" evidence="1">
    <location>
        <begin position="168"/>
        <end position="185"/>
    </location>
</feature>
<evidence type="ECO:0000313" key="4">
    <source>
        <dbReference type="Proteomes" id="UP000001610"/>
    </source>
</evidence>
<dbReference type="PANTHER" id="PTHR47219">
    <property type="entry name" value="RAB GTPASE-ACTIVATING PROTEIN 1-LIKE"/>
    <property type="match status" value="1"/>
</dbReference>
<protein>
    <submittedName>
        <fullName evidence="3">TBC domain protein, putative</fullName>
    </submittedName>
</protein>
<feature type="compositionally biased region" description="Polar residues" evidence="1">
    <location>
        <begin position="310"/>
        <end position="319"/>
    </location>
</feature>
<dbReference type="Proteomes" id="UP000001610">
    <property type="component" value="Unassembled WGS sequence"/>
</dbReference>
<dbReference type="InterPro" id="IPR050302">
    <property type="entry name" value="Rab_GAP_TBC_domain"/>
</dbReference>
<dbReference type="eggNOG" id="KOG2223">
    <property type="taxonomic scope" value="Eukaryota"/>
</dbReference>
<feature type="region of interest" description="Disordered" evidence="1">
    <location>
        <begin position="391"/>
        <end position="444"/>
    </location>
</feature>
<dbReference type="FunFam" id="1.10.10.750:FF:000013">
    <property type="entry name" value="Similar to TBC domain protein"/>
    <property type="match status" value="1"/>
</dbReference>
<dbReference type="GeneID" id="18168842"/>
<dbReference type="Pfam" id="PF22874">
    <property type="entry name" value="SBE2_M"/>
    <property type="match status" value="1"/>
</dbReference>
<dbReference type="InterPro" id="IPR000195">
    <property type="entry name" value="Rab-GAP-TBC_dom"/>
</dbReference>
<sequence length="779" mass="86642">MCTTVTGQWFQRAPARRVLRLHQQSYQQRWYLSLPRTTLLPGQMQCSIALQGHFHPCLWALLCGLVTDLPYQVPFISSHMGMTTSKSSKSSSFHSLTSDDGSVLADIGHFEDIGLDDEHSTTPKASAQILTRRITSPTTNGAAPAAVGRTLAAGNAKRAPAPRRSFPNLRNNVYSANPRSTSTAALTDPRPITLKKGHSTTSLPVHRQRSISPALPSPSRDGSFYPPRPRRGSWQANNDRKSISDLEQECDEDEDDDIPDGLVLDNVPLSPRPQHERPPSRITSTSTSPERTTKERVRSVGNGTPAVAQAQGSLRSPTWKSDAEKRPTSPMKTRAYSWNLAHAELNAEARALTEKLEEHADEVEVVHSRRPSAARPNTWASSQTLDYAYDRKERGKSSTPELPPLRRTDNMVDPLPISKEKKAVLSRTRPSWLPPKDPAEERRHVKQYQRMMAASVKADERREAARRARTTHRDNNAETLMHLWEDDIIPRWNDAIRERRTRDMWWRGIAPRSRGAVWSKAIGNELGLSAASFRAALGRAQGVEQRIKEGEAEEGDEEKATWFQDIRHAATNNTWTELRIFQEGGPLHTALVDVLSAYAMYRVDIGYVPGCNTIAALLLLNLPDPETAFVALANILNRSLPLSFQTSDATAQVSAYNLVLRTLSHKSTTLHDHLTTGVPDLVPEVYLCNVFSSIFTSLLTIDEAARLWDVYVFEGDALLVRAAVAVLMEREMDLLGSKTPDEIWAVMAKASTNSTVPRAVGKIGVEDRFIQTVRDAGKA</sequence>
<dbReference type="PANTHER" id="PTHR47219:SF15">
    <property type="entry name" value="TBC1 DOMAIN FAMILY MEMBER 12 ISOFORM X1"/>
    <property type="match status" value="1"/>
</dbReference>
<evidence type="ECO:0000259" key="2">
    <source>
        <dbReference type="PROSITE" id="PS50086"/>
    </source>
</evidence>
<gene>
    <name evidence="3" type="ORF">CCM_06831</name>
</gene>
<feature type="region of interest" description="Disordered" evidence="1">
    <location>
        <begin position="153"/>
        <end position="332"/>
    </location>
</feature>
<dbReference type="Gene3D" id="1.10.10.750">
    <property type="entry name" value="Ypt/Rab-GAP domain of gyp1p, domain 1"/>
    <property type="match status" value="1"/>
</dbReference>
<dbReference type="AlphaFoldDB" id="G3JL37"/>
<dbReference type="InterPro" id="IPR053949">
    <property type="entry name" value="SBE2/SBE22_M"/>
</dbReference>
<dbReference type="HOGENOM" id="CLU_009825_0_0_1"/>
<dbReference type="Gene3D" id="1.10.472.80">
    <property type="entry name" value="Ypt/Rab-GAP domain of gyp1p, domain 3"/>
    <property type="match status" value="1"/>
</dbReference>
<evidence type="ECO:0000313" key="3">
    <source>
        <dbReference type="EMBL" id="EGX90411.1"/>
    </source>
</evidence>
<dbReference type="Pfam" id="PF00566">
    <property type="entry name" value="RabGAP-TBC"/>
    <property type="match status" value="1"/>
</dbReference>
<dbReference type="OMA" id="WSKAIGN"/>
<keyword evidence="4" id="KW-1185">Reference proteome</keyword>
<dbReference type="RefSeq" id="XP_006672032.1">
    <property type="nucleotide sequence ID" value="XM_006671969.1"/>
</dbReference>
<dbReference type="OrthoDB" id="289721at2759"/>
<feature type="compositionally biased region" description="Acidic residues" evidence="1">
    <location>
        <begin position="246"/>
        <end position="259"/>
    </location>
</feature>
<dbReference type="SMART" id="SM00164">
    <property type="entry name" value="TBC"/>
    <property type="match status" value="1"/>
</dbReference>
<name>G3JL37_CORMM</name>
<dbReference type="SUPFAM" id="SSF47923">
    <property type="entry name" value="Ypt/Rab-GAP domain of gyp1p"/>
    <property type="match status" value="2"/>
</dbReference>
<dbReference type="InterPro" id="IPR035969">
    <property type="entry name" value="Rab-GAP_TBC_sf"/>
</dbReference>
<dbReference type="KEGG" id="cmt:CCM_06831"/>
<dbReference type="VEuPathDB" id="FungiDB:CCM_06831"/>
<accession>G3JL37</accession>
<dbReference type="PROSITE" id="PS50086">
    <property type="entry name" value="TBC_RABGAP"/>
    <property type="match status" value="1"/>
</dbReference>
<reference evidence="3 4" key="1">
    <citation type="journal article" date="2011" name="Genome Biol.">
        <title>Genome sequence of the insect pathogenic fungus Cordyceps militaris, a valued traditional Chinese medicine.</title>
        <authorList>
            <person name="Zheng P."/>
            <person name="Xia Y."/>
            <person name="Xiao G."/>
            <person name="Xiong C."/>
            <person name="Hu X."/>
            <person name="Zhang S."/>
            <person name="Zheng H."/>
            <person name="Huang Y."/>
            <person name="Zhou Y."/>
            <person name="Wang S."/>
            <person name="Zhao G.P."/>
            <person name="Liu X."/>
            <person name="St Leger R.J."/>
            <person name="Wang C."/>
        </authorList>
    </citation>
    <scope>NUCLEOTIDE SEQUENCE [LARGE SCALE GENOMIC DNA]</scope>
    <source>
        <strain evidence="3 4">CM01</strain>
    </source>
</reference>